<dbReference type="eggNOG" id="COG2378">
    <property type="taxonomic scope" value="Bacteria"/>
</dbReference>
<accession>D4H4L7</accession>
<reference evidence="3 4" key="1">
    <citation type="journal article" date="2010" name="Stand. Genomic Sci.">
        <title>Complete genome sequence of Denitrovibrio acetiphilus type strain (N2460).</title>
        <authorList>
            <person name="Kiss H."/>
            <person name="Lang E."/>
            <person name="Lapidus A."/>
            <person name="Copeland A."/>
            <person name="Nolan M."/>
            <person name="Glavina Del Rio T."/>
            <person name="Chen F."/>
            <person name="Lucas S."/>
            <person name="Tice H."/>
            <person name="Cheng J.F."/>
            <person name="Han C."/>
            <person name="Goodwin L."/>
            <person name="Pitluck S."/>
            <person name="Liolios K."/>
            <person name="Pati A."/>
            <person name="Ivanova N."/>
            <person name="Mavromatis K."/>
            <person name="Chen A."/>
            <person name="Palaniappan K."/>
            <person name="Land M."/>
            <person name="Hauser L."/>
            <person name="Chang Y.J."/>
            <person name="Jeffries C.D."/>
            <person name="Detter J.C."/>
            <person name="Brettin T."/>
            <person name="Spring S."/>
            <person name="Rohde M."/>
            <person name="Goker M."/>
            <person name="Woyke T."/>
            <person name="Bristow J."/>
            <person name="Eisen J.A."/>
            <person name="Markowitz V."/>
            <person name="Hugenholtz P."/>
            <person name="Kyrpides N.C."/>
            <person name="Klenk H.P."/>
        </authorList>
    </citation>
    <scope>NUCLEOTIDE SEQUENCE [LARGE SCALE GENOMIC DNA]</scope>
    <source>
        <strain evidence="4">DSM 12809 / NBRC 114555 / N2460</strain>
    </source>
</reference>
<proteinExistence type="predicted"/>
<dbReference type="PROSITE" id="PS52050">
    <property type="entry name" value="WYL"/>
    <property type="match status" value="1"/>
</dbReference>
<evidence type="ECO:0000259" key="1">
    <source>
        <dbReference type="Pfam" id="PF13280"/>
    </source>
</evidence>
<evidence type="ECO:0000313" key="3">
    <source>
        <dbReference type="EMBL" id="ADD67411.1"/>
    </source>
</evidence>
<dbReference type="RefSeq" id="WP_013009955.1">
    <property type="nucleotide sequence ID" value="NC_013943.1"/>
</dbReference>
<dbReference type="PANTHER" id="PTHR34580:SF1">
    <property type="entry name" value="PROTEIN PAFC"/>
    <property type="match status" value="1"/>
</dbReference>
<dbReference type="Pfam" id="PF25583">
    <property type="entry name" value="WCX"/>
    <property type="match status" value="1"/>
</dbReference>
<keyword evidence="4" id="KW-1185">Reference proteome</keyword>
<name>D4H4L7_DENA2</name>
<dbReference type="EMBL" id="CP001968">
    <property type="protein sequence ID" value="ADD67411.1"/>
    <property type="molecule type" value="Genomic_DNA"/>
</dbReference>
<feature type="domain" description="WYL" evidence="1">
    <location>
        <begin position="152"/>
        <end position="224"/>
    </location>
</feature>
<dbReference type="InParanoid" id="D4H4L7"/>
<feature type="domain" description="WCX" evidence="2">
    <location>
        <begin position="251"/>
        <end position="310"/>
    </location>
</feature>
<organism evidence="3 4">
    <name type="scientific">Denitrovibrio acetiphilus (strain DSM 12809 / NBRC 114555 / N2460)</name>
    <dbReference type="NCBI Taxonomy" id="522772"/>
    <lineage>
        <taxon>Bacteria</taxon>
        <taxon>Pseudomonadati</taxon>
        <taxon>Deferribacterota</taxon>
        <taxon>Deferribacteres</taxon>
        <taxon>Deferribacterales</taxon>
        <taxon>Geovibrionaceae</taxon>
        <taxon>Denitrovibrio</taxon>
    </lineage>
</organism>
<dbReference type="HOGENOM" id="CLU_041141_4_3_0"/>
<dbReference type="STRING" id="522772.Dacet_0617"/>
<dbReference type="InterPro" id="IPR057727">
    <property type="entry name" value="WCX_dom"/>
</dbReference>
<evidence type="ECO:0000313" key="4">
    <source>
        <dbReference type="Proteomes" id="UP000002012"/>
    </source>
</evidence>
<dbReference type="KEGG" id="dap:Dacet_0617"/>
<dbReference type="InterPro" id="IPR051534">
    <property type="entry name" value="CBASS_pafABC_assoc_protein"/>
</dbReference>
<sequence length="310" mass="35601">MPRKLDPDTTPGVKLLRMFRKLMAGGRKHFQLDLAEYLNCSPQAVMRMAHEIESVVGITFESGIEDRKKWYRINSSKQNTLGLEFEELRYLSICRDLSTGLLPDKVIERIDSTILNLSVMMAEKSYSDNNSVDNKLTFFSKGRIDYAPHMENIEKLVRAIESKTVCLVQYKAPQQTGSIEHRFVPGRIVSMSNALYVLGFGLNREMTDIKHPTNFAIHRIQSITLTDRQVDIEMPEYKPEVFGLPWHEPKTFKVRFKGGKSAEYVKERIWSENQALTDTEYGGVILELTTQSEPELQAWVRSFGEDAEVI</sequence>
<gene>
    <name evidence="3" type="ordered locus">Dacet_0617</name>
</gene>
<dbReference type="Pfam" id="PF13280">
    <property type="entry name" value="WYL"/>
    <property type="match status" value="1"/>
</dbReference>
<dbReference type="PANTHER" id="PTHR34580">
    <property type="match status" value="1"/>
</dbReference>
<evidence type="ECO:0000259" key="2">
    <source>
        <dbReference type="Pfam" id="PF25583"/>
    </source>
</evidence>
<dbReference type="AlphaFoldDB" id="D4H4L7"/>
<dbReference type="InterPro" id="IPR026881">
    <property type="entry name" value="WYL_dom"/>
</dbReference>
<dbReference type="PaxDb" id="522772-Dacet_0617"/>
<protein>
    <submittedName>
        <fullName evidence="3">Uncharacterized protein</fullName>
    </submittedName>
</protein>
<dbReference type="Proteomes" id="UP000002012">
    <property type="component" value="Chromosome"/>
</dbReference>